<reference evidence="1" key="1">
    <citation type="submission" date="2018-05" db="EMBL/GenBank/DDBJ databases">
        <authorList>
            <person name="Lanie J.A."/>
            <person name="Ng W.-L."/>
            <person name="Kazmierczak K.M."/>
            <person name="Andrzejewski T.M."/>
            <person name="Davidsen T.M."/>
            <person name="Wayne K.J."/>
            <person name="Tettelin H."/>
            <person name="Glass J.I."/>
            <person name="Rusch D."/>
            <person name="Podicherti R."/>
            <person name="Tsui H.-C.T."/>
            <person name="Winkler M.E."/>
        </authorList>
    </citation>
    <scope>NUCLEOTIDE SEQUENCE</scope>
</reference>
<sequence length="153" mass="17161">VFLLEGVGFAESLPGFLITRCALAQGDLCDGFWPDAMLHPTATDAQTRTLMSAPASRQLPDYRIIYNWDGEVLDSEQVVPCRLENPSPPGGAFQPQPRWREISTVSSAAWLEWDLTSREIEPGRHEVHVVLIERHPQLLAPITLTDVELVVRY</sequence>
<dbReference type="EMBL" id="UINC01070147">
    <property type="protein sequence ID" value="SVC04066.1"/>
    <property type="molecule type" value="Genomic_DNA"/>
</dbReference>
<gene>
    <name evidence="1" type="ORF">METZ01_LOCUS256920</name>
</gene>
<name>A0A382IWR1_9ZZZZ</name>
<accession>A0A382IWR1</accession>
<dbReference type="AlphaFoldDB" id="A0A382IWR1"/>
<feature type="non-terminal residue" evidence="1">
    <location>
        <position position="1"/>
    </location>
</feature>
<proteinExistence type="predicted"/>
<organism evidence="1">
    <name type="scientific">marine metagenome</name>
    <dbReference type="NCBI Taxonomy" id="408172"/>
    <lineage>
        <taxon>unclassified sequences</taxon>
        <taxon>metagenomes</taxon>
        <taxon>ecological metagenomes</taxon>
    </lineage>
</organism>
<evidence type="ECO:0000313" key="1">
    <source>
        <dbReference type="EMBL" id="SVC04066.1"/>
    </source>
</evidence>
<protein>
    <submittedName>
        <fullName evidence="1">Uncharacterized protein</fullName>
    </submittedName>
</protein>